<dbReference type="EMBL" id="JAHLQJ010000035">
    <property type="protein sequence ID" value="MBU5674712.1"/>
    <property type="molecule type" value="Genomic_DNA"/>
</dbReference>
<dbReference type="Pfam" id="PF04266">
    <property type="entry name" value="ASCH"/>
    <property type="match status" value="1"/>
</dbReference>
<gene>
    <name evidence="2" type="ORF">KQJ23_23015</name>
</gene>
<accession>A0ABS6FWW0</accession>
<name>A0ABS6FWW0_9BACL</name>
<sequence>MKAITIKQPWATLIAVGEKKFETRSWPTRYRGQLAIHAGKKADKTACMSEEISSVLAKHGYGSPEDLPTGAVIAVGELTACYQIQSFSEGEQDVILAHNDEFVYLSAERDAFEIRFGDFSEGRYAWEILGLNKLTLPTPCKGKLGLWSWVYE</sequence>
<evidence type="ECO:0000259" key="1">
    <source>
        <dbReference type="Pfam" id="PF04266"/>
    </source>
</evidence>
<keyword evidence="3" id="KW-1185">Reference proteome</keyword>
<dbReference type="Proteomes" id="UP000743001">
    <property type="component" value="Unassembled WGS sequence"/>
</dbReference>
<organism evidence="2 3">
    <name type="scientific">Paenibacillus brevis</name>
    <dbReference type="NCBI Taxonomy" id="2841508"/>
    <lineage>
        <taxon>Bacteria</taxon>
        <taxon>Bacillati</taxon>
        <taxon>Bacillota</taxon>
        <taxon>Bacilli</taxon>
        <taxon>Bacillales</taxon>
        <taxon>Paenibacillaceae</taxon>
        <taxon>Paenibacillus</taxon>
    </lineage>
</organism>
<comment type="caution">
    <text evidence="2">The sequence shown here is derived from an EMBL/GenBank/DDBJ whole genome shotgun (WGS) entry which is preliminary data.</text>
</comment>
<reference evidence="2 3" key="1">
    <citation type="submission" date="2021-06" db="EMBL/GenBank/DDBJ databases">
        <authorList>
            <person name="Sun Q."/>
            <person name="Li D."/>
        </authorList>
    </citation>
    <scope>NUCLEOTIDE SEQUENCE [LARGE SCALE GENOMIC DNA]</scope>
    <source>
        <strain evidence="2 3">MSJ-6</strain>
    </source>
</reference>
<proteinExistence type="predicted"/>
<dbReference type="CDD" id="cd06554">
    <property type="entry name" value="ASCH_ASC-1_like"/>
    <property type="match status" value="1"/>
</dbReference>
<feature type="domain" description="ASCH" evidence="1">
    <location>
        <begin position="4"/>
        <end position="96"/>
    </location>
</feature>
<dbReference type="InterPro" id="IPR007374">
    <property type="entry name" value="ASCH_domain"/>
</dbReference>
<evidence type="ECO:0000313" key="2">
    <source>
        <dbReference type="EMBL" id="MBU5674712.1"/>
    </source>
</evidence>
<protein>
    <submittedName>
        <fullName evidence="2">ASCH domain-containing protein</fullName>
    </submittedName>
</protein>
<evidence type="ECO:0000313" key="3">
    <source>
        <dbReference type="Proteomes" id="UP000743001"/>
    </source>
</evidence>